<protein>
    <submittedName>
        <fullName evidence="4">Uncharacterized protein</fullName>
    </submittedName>
</protein>
<feature type="domain" description="PEX14-like helix-turn-helix" evidence="3">
    <location>
        <begin position="1"/>
        <end position="72"/>
    </location>
</feature>
<dbReference type="GeneID" id="39596923"/>
<evidence type="ECO:0000259" key="2">
    <source>
        <dbReference type="Pfam" id="PF17733"/>
    </source>
</evidence>
<dbReference type="VEuPathDB" id="FungiDB:C8Q69DRAFT_393996"/>
<organism evidence="4 5">
    <name type="scientific">Byssochlamys spectabilis</name>
    <name type="common">Paecilomyces variotii</name>
    <dbReference type="NCBI Taxonomy" id="264951"/>
    <lineage>
        <taxon>Eukaryota</taxon>
        <taxon>Fungi</taxon>
        <taxon>Dikarya</taxon>
        <taxon>Ascomycota</taxon>
        <taxon>Pezizomycotina</taxon>
        <taxon>Eurotiomycetes</taxon>
        <taxon>Eurotiomycetidae</taxon>
        <taxon>Eurotiales</taxon>
        <taxon>Thermoascaceae</taxon>
        <taxon>Paecilomyces</taxon>
    </lineage>
</organism>
<evidence type="ECO:0000313" key="4">
    <source>
        <dbReference type="EMBL" id="RWQ91787.1"/>
    </source>
</evidence>
<proteinExistence type="predicted"/>
<dbReference type="EMBL" id="RCNU01000016">
    <property type="protein sequence ID" value="RWQ91787.1"/>
    <property type="molecule type" value="Genomic_DNA"/>
</dbReference>
<evidence type="ECO:0000256" key="1">
    <source>
        <dbReference type="SAM" id="MobiDB-lite"/>
    </source>
</evidence>
<feature type="non-terminal residue" evidence="4">
    <location>
        <position position="1"/>
    </location>
</feature>
<dbReference type="AlphaFoldDB" id="A0A443HJ60"/>
<keyword evidence="5" id="KW-1185">Reference proteome</keyword>
<sequence length="145" mass="16260">FNELKAYPFSTDLEFRKGLAVILGHPETSATDEEINREDDLVLQAKCFYFSRKENLTPPLDFSVYRNWLRSTSASASASAQSPNEAQEQGSKSQDEPAYPSSFAHIVELITTGQPVPGIQEIPDTVLTGQEAPSTREKRRKPWEK</sequence>
<evidence type="ECO:0000259" key="3">
    <source>
        <dbReference type="Pfam" id="PF25871"/>
    </source>
</evidence>
<feature type="region of interest" description="Disordered" evidence="1">
    <location>
        <begin position="75"/>
        <end position="98"/>
    </location>
</feature>
<dbReference type="PANTHER" id="PTHR36855">
    <property type="entry name" value="CHROMOSOME 10, WHOLE GENOME SHOTGUN SEQUENCE"/>
    <property type="match status" value="1"/>
</dbReference>
<evidence type="ECO:0000313" key="5">
    <source>
        <dbReference type="Proteomes" id="UP000283841"/>
    </source>
</evidence>
<dbReference type="InterPro" id="IPR058841">
    <property type="entry name" value="HTH_76"/>
</dbReference>
<dbReference type="Pfam" id="PF17733">
    <property type="entry name" value="KPWE_dom"/>
    <property type="match status" value="1"/>
</dbReference>
<feature type="compositionally biased region" description="Polar residues" evidence="1">
    <location>
        <begin position="83"/>
        <end position="92"/>
    </location>
</feature>
<name>A0A443HJ60_BYSSP</name>
<reference evidence="4 5" key="1">
    <citation type="journal article" date="2018" name="Front. Microbiol.">
        <title>Genomic and genetic insights into a cosmopolitan fungus, Paecilomyces variotii (Eurotiales).</title>
        <authorList>
            <person name="Urquhart A.S."/>
            <person name="Mondo S.J."/>
            <person name="Makela M.R."/>
            <person name="Hane J.K."/>
            <person name="Wiebenga A."/>
            <person name="He G."/>
            <person name="Mihaltcheva S."/>
            <person name="Pangilinan J."/>
            <person name="Lipzen A."/>
            <person name="Barry K."/>
            <person name="de Vries R.P."/>
            <person name="Grigoriev I.V."/>
            <person name="Idnurm A."/>
        </authorList>
    </citation>
    <scope>NUCLEOTIDE SEQUENCE [LARGE SCALE GENOMIC DNA]</scope>
    <source>
        <strain evidence="4 5">CBS 101075</strain>
    </source>
</reference>
<feature type="non-terminal residue" evidence="4">
    <location>
        <position position="145"/>
    </location>
</feature>
<dbReference type="Pfam" id="PF25871">
    <property type="entry name" value="HTH_76"/>
    <property type="match status" value="1"/>
</dbReference>
<dbReference type="Proteomes" id="UP000283841">
    <property type="component" value="Unassembled WGS sequence"/>
</dbReference>
<accession>A0A443HJ60</accession>
<dbReference type="RefSeq" id="XP_028481432.1">
    <property type="nucleotide sequence ID" value="XM_028627646.1"/>
</dbReference>
<feature type="region of interest" description="Disordered" evidence="1">
    <location>
        <begin position="114"/>
        <end position="145"/>
    </location>
</feature>
<comment type="caution">
    <text evidence="4">The sequence shown here is derived from an EMBL/GenBank/DDBJ whole genome shotgun (WGS) entry which is preliminary data.</text>
</comment>
<dbReference type="STRING" id="264951.A0A443HJ60"/>
<dbReference type="InterPro" id="IPR040554">
    <property type="entry name" value="KPWE_PEX14_dom"/>
</dbReference>
<dbReference type="PANTHER" id="PTHR36855:SF1">
    <property type="entry name" value="PEROXISOME MEMBRANE ANCHOR PROTEIN PEX14P N-TERMINAL DOMAIN-CONTAINING PROTEIN"/>
    <property type="match status" value="1"/>
</dbReference>
<feature type="domain" description="Peroxisomal membrane protein PEX14-like KPWE" evidence="2">
    <location>
        <begin position="99"/>
        <end position="145"/>
    </location>
</feature>
<gene>
    <name evidence="4" type="ORF">C8Q69DRAFT_393996</name>
</gene>